<name>A0A9P1CH82_9DINO</name>
<gene>
    <name evidence="2" type="ORF">C1SCF055_LOCUS18511</name>
</gene>
<organism evidence="2">
    <name type="scientific">Cladocopium goreaui</name>
    <dbReference type="NCBI Taxonomy" id="2562237"/>
    <lineage>
        <taxon>Eukaryota</taxon>
        <taxon>Sar</taxon>
        <taxon>Alveolata</taxon>
        <taxon>Dinophyceae</taxon>
        <taxon>Suessiales</taxon>
        <taxon>Symbiodiniaceae</taxon>
        <taxon>Cladocopium</taxon>
    </lineage>
</organism>
<evidence type="ECO:0000313" key="4">
    <source>
        <dbReference type="Proteomes" id="UP001152797"/>
    </source>
</evidence>
<dbReference type="EMBL" id="CAMXCT030001613">
    <property type="protein sequence ID" value="CAL4778926.1"/>
    <property type="molecule type" value="Genomic_DNA"/>
</dbReference>
<dbReference type="EMBL" id="CAMXCT010001613">
    <property type="protein sequence ID" value="CAI3991614.1"/>
    <property type="molecule type" value="Genomic_DNA"/>
</dbReference>
<evidence type="ECO:0000313" key="2">
    <source>
        <dbReference type="EMBL" id="CAI3991614.1"/>
    </source>
</evidence>
<feature type="region of interest" description="Disordered" evidence="1">
    <location>
        <begin position="1048"/>
        <end position="1088"/>
    </location>
</feature>
<reference evidence="2" key="1">
    <citation type="submission" date="2022-10" db="EMBL/GenBank/DDBJ databases">
        <authorList>
            <person name="Chen Y."/>
            <person name="Dougan E. K."/>
            <person name="Chan C."/>
            <person name="Rhodes N."/>
            <person name="Thang M."/>
        </authorList>
    </citation>
    <scope>NUCLEOTIDE SEQUENCE</scope>
</reference>
<comment type="caution">
    <text evidence="2">The sequence shown here is derived from an EMBL/GenBank/DDBJ whole genome shotgun (WGS) entry which is preliminary data.</text>
</comment>
<feature type="compositionally biased region" description="Low complexity" evidence="1">
    <location>
        <begin position="1450"/>
        <end position="1475"/>
    </location>
</feature>
<dbReference type="EMBL" id="CAMXCT020001613">
    <property type="protein sequence ID" value="CAL1144989.1"/>
    <property type="molecule type" value="Genomic_DNA"/>
</dbReference>
<evidence type="ECO:0000313" key="3">
    <source>
        <dbReference type="EMBL" id="CAL1144989.1"/>
    </source>
</evidence>
<feature type="compositionally biased region" description="Basic and acidic residues" evidence="1">
    <location>
        <begin position="1048"/>
        <end position="1070"/>
    </location>
</feature>
<accession>A0A9P1CH82</accession>
<sequence>MFKDALANRLRRDSLQSGLLPSGDSANKCGKEKLCNLQFCLGEAARARTREALRDAATLSVMQDGRHGDLLMRYCAVDAALSVRRGVLGCVNIEYAETITNIVQAMHEAVRQACCVGYGGPNPEDDRDLQRSVCQKVTMFVADAAANEQGAGRVCKMIFPNVISCQKDRAHACMRVLKRPWDAIGSMSGVLEAYVFGSDSIIQKIHHSKVLQDVFSGFAQQLDAGWQKRIRHLKAAKHRFASCTQPLQRMVVYLDAIISTLVWVSTQRDGADKAAALDFLEAMNEKDLVLMAMMSDLADETSQLLRMVDTESYDLSEFPAEVETLVSKMHHLVNKGNIFHQGFTAHMIQALERPRKNRVDCPMLLSCAEQCQAFVVLATNTLKAEFPDADVLNSFRVFDVVKKRGVQRDEAIHCSFKERSIKRLAQVLQLDATLLANQFDEVEPVAMYEASTGRQSSFEAWRTALLRIKARRRNGNDKQTHSALFSAVTAYAAWNGMASSGVEQNFSTLSEGIAKQRRHMSNEIKNDEMQLLLLPDNMPHDSLCEEAQKIWKKYFGQARTSCLTRLDKGVKRPNEEKQSLAVTALQKKKRRETAASTEMVDINRVEAVATNGSSGVWSENMAKELMFQRNKQYDSKVERYLQNALLEDEVDPELVDAVFVETVFKAAMQTAGTYDAAGNLFWINFKWSAAPKVPINRDSVKRLQSKIFKDGPSLFDRPTVIAVAEDISVSKGNLRRVSPEEPEHAYLFALKDAITNGESEDVLLQYKRVALCTSMIFEMLPTLEKIFSVNLRNNIIDEYDALTRSATQRTYELLTYKLNIEAKEGKMSSVDLYNAWSRHVHACASPLAETVSQNFVETALRFHDRILSNQELRTMVLNMDAEYGKLSPLGVMSNIGQIMQKTKSPEQLLWVMANMADLMKTNECSPKDFTGGAVRQKGLVDLFVMKLDLKNYFLGQFLKQLTLKPSDLVFLCNLDTHVKFRAAMANKAIFGTLGETTRLMITMLATVVFGCQSDGPLKSCLKSTSDPLEVVNNCQFLADALSEISAKNKDESAGHPDSAGEKKQGDSQKVDDDDDGIETSLNDLVTPEQLEADDSGKLEVWLDFLKNKFDSFVTLVIDQDTVGDLKSVVEKCEILQKVEGPAMLLFDSKIAGEASSNPNCRLPPFQGKMLRRYVQTFTALRGNGGDTEVQEDDLRRTDMIAYMDGSRPGNDSSVNGCLVDTNGRSMNKVKQNFTLVYDEESLGDRKEKVRGFVQQTENLNVFTLDGLQLQKQSRKHYSGTNLGSNIGPIRALGYDDPACWRLSLADKKLLYSEKGKILTGGACGEENKVAKPTFADGMEPVSWHCSSPTLLAELLHSFRPKVVFRCPESDHLLILEAIKQKIPVVSIVWSSHHEKLLKQKCLKALWQCMVDPNCPDLYEVQLAALLNEGGKIDEPPLKKPRKVKNKAESAEAAGAESKADGEAAGSADGEGAAGAESKDPKKKGGRPPKEASSAAVAARDALLKSLAG</sequence>
<keyword evidence="4" id="KW-1185">Reference proteome</keyword>
<evidence type="ECO:0000256" key="1">
    <source>
        <dbReference type="SAM" id="MobiDB-lite"/>
    </source>
</evidence>
<proteinExistence type="predicted"/>
<protein>
    <submittedName>
        <fullName evidence="2">Uncharacterized protein</fullName>
    </submittedName>
</protein>
<feature type="region of interest" description="Disordered" evidence="1">
    <location>
        <begin position="1431"/>
        <end position="1497"/>
    </location>
</feature>
<reference evidence="3" key="2">
    <citation type="submission" date="2024-04" db="EMBL/GenBank/DDBJ databases">
        <authorList>
            <person name="Chen Y."/>
            <person name="Shah S."/>
            <person name="Dougan E. K."/>
            <person name="Thang M."/>
            <person name="Chan C."/>
        </authorList>
    </citation>
    <scope>NUCLEOTIDE SEQUENCE [LARGE SCALE GENOMIC DNA]</scope>
</reference>
<dbReference type="Proteomes" id="UP001152797">
    <property type="component" value="Unassembled WGS sequence"/>
</dbReference>